<evidence type="ECO:0000256" key="3">
    <source>
        <dbReference type="ARBA" id="ARBA00006324"/>
    </source>
</evidence>
<evidence type="ECO:0000256" key="8">
    <source>
        <dbReference type="ARBA" id="ARBA00044906"/>
    </source>
</evidence>
<dbReference type="InterPro" id="IPR013785">
    <property type="entry name" value="Aldolase_TIM"/>
</dbReference>
<dbReference type="PROSITE" id="PS50011">
    <property type="entry name" value="PROTEIN_KINASE_DOM"/>
    <property type="match status" value="1"/>
</dbReference>
<dbReference type="PANTHER" id="PTHR12128:SF21">
    <property type="entry name" value="N-ACETYLNEURAMINATE LYASE"/>
    <property type="match status" value="1"/>
</dbReference>
<dbReference type="VEuPathDB" id="TrichDB:TRFO_02968"/>
<evidence type="ECO:0000313" key="10">
    <source>
        <dbReference type="EMBL" id="OHT14719.1"/>
    </source>
</evidence>
<protein>
    <recommendedName>
        <fullName evidence="4">N-acetylneuraminate lyase</fullName>
        <ecNumber evidence="4">4.1.3.3</ecNumber>
    </recommendedName>
</protein>
<gene>
    <name evidence="10" type="ORF">TRFO_02968</name>
</gene>
<sequence>MQGLVDTSSLEIQITVSSDRTATVSIVTMPKQNNRPTLRNSLSQIDSNNIHQILIAIAAGMKHLHDHALAHMNLNDTSVIIGENGTVTITGLGNARNFANGASKATEKQQNSSTDAKSDVFNFGLLLDELFTKKSSNEASRRSQYTQAPSYVPSSYVSLFVKCLNSNQQQRPTFTQILEELQIMTPSTSFLEGKSVYRPSKASTPNLDTTKFQGVIPAFYACYDKNGQISEQGVKDLTKYLLQFDGIRGLYVNGSSGEGIYQTVEEKKKILEWVMEAKGNSFADKVIIAHVACNNLRDSQILATHAQEVCHVDAIASIPPIYFKLPERSIADYWVGISQAANKTPFIIYNIPQLAGVSLSTSLIENVMKRCPNTLIGVKNSSVPTQDIQKWRDCARSLGRDDSTFIVFNGPDEQLIAGLAIGAMGCIGGTYASMPELFIKAYKLIMDKNSRDNQLAFQIQNDICRIIYKFQEAKGNLYSVMKEVIRLRGGPDCGDVRAPLTQHTQEDMEVCREAANMIDTAIKKYT</sequence>
<evidence type="ECO:0000256" key="5">
    <source>
        <dbReference type="ARBA" id="ARBA00022490"/>
    </source>
</evidence>
<dbReference type="Gene3D" id="1.10.510.10">
    <property type="entry name" value="Transferase(Phosphotransferase) domain 1"/>
    <property type="match status" value="1"/>
</dbReference>
<dbReference type="OrthoDB" id="191315at2759"/>
<evidence type="ECO:0000259" key="9">
    <source>
        <dbReference type="PROSITE" id="PS50011"/>
    </source>
</evidence>
<dbReference type="Gene3D" id="3.20.20.70">
    <property type="entry name" value="Aldolase class I"/>
    <property type="match status" value="1"/>
</dbReference>
<dbReference type="PRINTS" id="PR00146">
    <property type="entry name" value="DHPICSNTHASE"/>
</dbReference>
<dbReference type="RefSeq" id="XP_068367855.1">
    <property type="nucleotide sequence ID" value="XM_068491017.1"/>
</dbReference>
<evidence type="ECO:0000256" key="2">
    <source>
        <dbReference type="ARBA" id="ARBA00004878"/>
    </source>
</evidence>
<dbReference type="InterPro" id="IPR000719">
    <property type="entry name" value="Prot_kinase_dom"/>
</dbReference>
<dbReference type="SMART" id="SM01130">
    <property type="entry name" value="DHDPS"/>
    <property type="match status" value="1"/>
</dbReference>
<keyword evidence="11" id="KW-1185">Reference proteome</keyword>
<comment type="similarity">
    <text evidence="3">Belongs to the DapA family. NanA subfamily.</text>
</comment>
<dbReference type="InterPro" id="IPR011009">
    <property type="entry name" value="Kinase-like_dom_sf"/>
</dbReference>
<keyword evidence="6" id="KW-0456">Lyase</keyword>
<dbReference type="Pfam" id="PF00701">
    <property type="entry name" value="DHDPS"/>
    <property type="match status" value="1"/>
</dbReference>
<dbReference type="GO" id="GO:0005524">
    <property type="term" value="F:ATP binding"/>
    <property type="evidence" value="ECO:0007669"/>
    <property type="project" value="InterPro"/>
</dbReference>
<organism evidence="10 11">
    <name type="scientific">Tritrichomonas foetus</name>
    <dbReference type="NCBI Taxonomy" id="1144522"/>
    <lineage>
        <taxon>Eukaryota</taxon>
        <taxon>Metamonada</taxon>
        <taxon>Parabasalia</taxon>
        <taxon>Tritrichomonadida</taxon>
        <taxon>Tritrichomonadidae</taxon>
        <taxon>Tritrichomonas</taxon>
    </lineage>
</organism>
<dbReference type="AlphaFoldDB" id="A0A1J4KTY1"/>
<keyword evidence="7" id="KW-0119">Carbohydrate metabolism</keyword>
<dbReference type="GO" id="GO:0005737">
    <property type="term" value="C:cytoplasm"/>
    <property type="evidence" value="ECO:0007669"/>
    <property type="project" value="UniProtKB-SubCell"/>
</dbReference>
<evidence type="ECO:0000313" key="11">
    <source>
        <dbReference type="Proteomes" id="UP000179807"/>
    </source>
</evidence>
<dbReference type="GO" id="GO:0008747">
    <property type="term" value="F:N-acetylneuraminate lyase activity"/>
    <property type="evidence" value="ECO:0007669"/>
    <property type="project" value="UniProtKB-EC"/>
</dbReference>
<dbReference type="InterPro" id="IPR002220">
    <property type="entry name" value="DapA-like"/>
</dbReference>
<proteinExistence type="inferred from homology"/>
<accession>A0A1J4KTY1</accession>
<evidence type="ECO:0000256" key="7">
    <source>
        <dbReference type="ARBA" id="ARBA00023277"/>
    </source>
</evidence>
<dbReference type="InterPro" id="IPR001245">
    <property type="entry name" value="Ser-Thr/Tyr_kinase_cat_dom"/>
</dbReference>
<dbReference type="Pfam" id="PF07714">
    <property type="entry name" value="PK_Tyr_Ser-Thr"/>
    <property type="match status" value="1"/>
</dbReference>
<dbReference type="Proteomes" id="UP000179807">
    <property type="component" value="Unassembled WGS sequence"/>
</dbReference>
<dbReference type="EC" id="4.1.3.3" evidence="4"/>
<dbReference type="SUPFAM" id="SSF56112">
    <property type="entry name" value="Protein kinase-like (PK-like)"/>
    <property type="match status" value="1"/>
</dbReference>
<dbReference type="GeneID" id="94825721"/>
<evidence type="ECO:0000256" key="1">
    <source>
        <dbReference type="ARBA" id="ARBA00004496"/>
    </source>
</evidence>
<comment type="pathway">
    <text evidence="2">Amino-sugar metabolism; N-acetylneuraminate degradation.</text>
</comment>
<evidence type="ECO:0000256" key="6">
    <source>
        <dbReference type="ARBA" id="ARBA00023239"/>
    </source>
</evidence>
<comment type="subcellular location">
    <subcellularLocation>
        <location evidence="1">Cytoplasm</location>
    </subcellularLocation>
</comment>
<dbReference type="EMBL" id="MLAK01000325">
    <property type="protein sequence ID" value="OHT14719.1"/>
    <property type="molecule type" value="Genomic_DNA"/>
</dbReference>
<comment type="caution">
    <text evidence="10">The sequence shown here is derived from an EMBL/GenBank/DDBJ whole genome shotgun (WGS) entry which is preliminary data.</text>
</comment>
<dbReference type="PANTHER" id="PTHR12128">
    <property type="entry name" value="DIHYDRODIPICOLINATE SYNTHASE"/>
    <property type="match status" value="1"/>
</dbReference>
<dbReference type="SUPFAM" id="SSF51569">
    <property type="entry name" value="Aldolase"/>
    <property type="match status" value="1"/>
</dbReference>
<evidence type="ECO:0000256" key="4">
    <source>
        <dbReference type="ARBA" id="ARBA00012911"/>
    </source>
</evidence>
<reference evidence="10" key="1">
    <citation type="submission" date="2016-10" db="EMBL/GenBank/DDBJ databases">
        <authorList>
            <person name="Benchimol M."/>
            <person name="Almeida L.G."/>
            <person name="Vasconcelos A.T."/>
            <person name="Perreira-Neves A."/>
            <person name="Rosa I.A."/>
            <person name="Tasca T."/>
            <person name="Bogo M.R."/>
            <person name="de Souza W."/>
        </authorList>
    </citation>
    <scope>NUCLEOTIDE SEQUENCE [LARGE SCALE GENOMIC DNA]</scope>
    <source>
        <strain evidence="10">K</strain>
    </source>
</reference>
<name>A0A1J4KTY1_9EUKA</name>
<keyword evidence="5" id="KW-0963">Cytoplasm</keyword>
<comment type="catalytic activity">
    <reaction evidence="8">
        <text>aceneuramate = aldehydo-N-acetyl-D-mannosamine + pyruvate</text>
        <dbReference type="Rhea" id="RHEA:23296"/>
        <dbReference type="ChEBI" id="CHEBI:15361"/>
        <dbReference type="ChEBI" id="CHEBI:17122"/>
        <dbReference type="ChEBI" id="CHEBI:173083"/>
        <dbReference type="EC" id="4.1.3.3"/>
    </reaction>
</comment>
<feature type="domain" description="Protein kinase" evidence="9">
    <location>
        <begin position="1"/>
        <end position="191"/>
    </location>
</feature>
<dbReference type="GO" id="GO:0004672">
    <property type="term" value="F:protein kinase activity"/>
    <property type="evidence" value="ECO:0007669"/>
    <property type="project" value="InterPro"/>
</dbReference>